<dbReference type="AlphaFoldDB" id="A0AAU9KW78"/>
<proteinExistence type="predicted"/>
<organism evidence="1 2">
    <name type="scientific">Peronospora belbahrii</name>
    <dbReference type="NCBI Taxonomy" id="622444"/>
    <lineage>
        <taxon>Eukaryota</taxon>
        <taxon>Sar</taxon>
        <taxon>Stramenopiles</taxon>
        <taxon>Oomycota</taxon>
        <taxon>Peronosporomycetes</taxon>
        <taxon>Peronosporales</taxon>
        <taxon>Peronosporaceae</taxon>
        <taxon>Peronospora</taxon>
    </lineage>
</organism>
<evidence type="ECO:0000313" key="1">
    <source>
        <dbReference type="EMBL" id="CAH0476790.1"/>
    </source>
</evidence>
<gene>
    <name evidence="1" type="ORF">PBS003_LOCUS3558</name>
</gene>
<evidence type="ECO:0000313" key="2">
    <source>
        <dbReference type="Proteomes" id="UP001160483"/>
    </source>
</evidence>
<protein>
    <submittedName>
        <fullName evidence="1">Uncharacterized protein</fullName>
    </submittedName>
</protein>
<name>A0AAU9KW78_9STRA</name>
<sequence>MACAYNIKFYYYIAFDCKWRVATDDKEVEADFGMFHENRVMKSNFQQVTTGCREPRATRNVGTNLVLSEKEGGLFMSSKSNNTLVRLDVT</sequence>
<accession>A0AAU9KW78</accession>
<reference evidence="1" key="1">
    <citation type="submission" date="2021-11" db="EMBL/GenBank/DDBJ databases">
        <authorList>
            <person name="Islam A."/>
            <person name="Islam S."/>
            <person name="Flora M.S."/>
            <person name="Rahman M."/>
            <person name="Ziaur R.M."/>
            <person name="Epstein J.H."/>
            <person name="Hassan M."/>
            <person name="Klassen M."/>
            <person name="Woodard K."/>
            <person name="Webb A."/>
            <person name="Webby R.J."/>
            <person name="El Zowalaty M.E."/>
        </authorList>
    </citation>
    <scope>NUCLEOTIDE SEQUENCE</scope>
    <source>
        <strain evidence="1">Pbs3</strain>
    </source>
</reference>
<dbReference type="Proteomes" id="UP001160483">
    <property type="component" value="Unassembled WGS sequence"/>
</dbReference>
<dbReference type="EMBL" id="CAKKTJ010000161">
    <property type="protein sequence ID" value="CAH0476790.1"/>
    <property type="molecule type" value="Genomic_DNA"/>
</dbReference>
<comment type="caution">
    <text evidence="1">The sequence shown here is derived from an EMBL/GenBank/DDBJ whole genome shotgun (WGS) entry which is preliminary data.</text>
</comment>